<keyword evidence="2 5" id="KW-0812">Transmembrane</keyword>
<comment type="caution">
    <text evidence="6">The sequence shown here is derived from an EMBL/GenBank/DDBJ whole genome shotgun (WGS) entry which is preliminary data.</text>
</comment>
<evidence type="ECO:0008006" key="8">
    <source>
        <dbReference type="Google" id="ProtNLM"/>
    </source>
</evidence>
<comment type="subcellular location">
    <subcellularLocation>
        <location evidence="1">Membrane</location>
        <topology evidence="1">Multi-pass membrane protein</topology>
    </subcellularLocation>
</comment>
<dbReference type="GO" id="GO:0016020">
    <property type="term" value="C:membrane"/>
    <property type="evidence" value="ECO:0007669"/>
    <property type="project" value="UniProtKB-SubCell"/>
</dbReference>
<dbReference type="InterPro" id="IPR042356">
    <property type="entry name" value="CLDN1"/>
</dbReference>
<keyword evidence="4 5" id="KW-0472">Membrane</keyword>
<dbReference type="PANTHER" id="PTHR14347:SF3">
    <property type="entry name" value="CLAUDIN DOMAIN-CONTAINING PROTEIN 1"/>
    <property type="match status" value="1"/>
</dbReference>
<dbReference type="Pfam" id="PF13903">
    <property type="entry name" value="Claudin_2"/>
    <property type="match status" value="1"/>
</dbReference>
<evidence type="ECO:0000256" key="3">
    <source>
        <dbReference type="ARBA" id="ARBA00022989"/>
    </source>
</evidence>
<proteinExistence type="predicted"/>
<name>A0A401SR92_CHIPU</name>
<evidence type="ECO:0000256" key="5">
    <source>
        <dbReference type="SAM" id="Phobius"/>
    </source>
</evidence>
<evidence type="ECO:0000256" key="2">
    <source>
        <dbReference type="ARBA" id="ARBA00022692"/>
    </source>
</evidence>
<dbReference type="Gene3D" id="1.20.140.150">
    <property type="match status" value="1"/>
</dbReference>
<evidence type="ECO:0000313" key="7">
    <source>
        <dbReference type="Proteomes" id="UP000287033"/>
    </source>
</evidence>
<dbReference type="AlphaFoldDB" id="A0A401SR92"/>
<protein>
    <recommendedName>
        <fullName evidence="8">Claudin domain-containing protein 1</fullName>
    </recommendedName>
</protein>
<sequence>MVDNRFATALVIGSVLALISAVYIAAAIGTDHWYEYRSRPGLSEMNSTELQPSSEEFDREDSDEYMYSRALIMYNGTIGLWRRCISKLKEGYWFKPPPEEVNQGSMCVSFSLKNQFTPKYKQIGNHNSGVDYVRTYLSRCQILLPFISLGLMCFGALIGLCVCSCRSLYPAIGTGVLHLLAGICTLGTVACFAANIELLHAKMQDLEPRPDGEYGWSFCLACVSAPLQLMAAALFIWAACTDRTEYSRMKAYRVA</sequence>
<feature type="transmembrane region" description="Helical" evidence="5">
    <location>
        <begin position="215"/>
        <end position="240"/>
    </location>
</feature>
<feature type="transmembrane region" description="Helical" evidence="5">
    <location>
        <begin position="175"/>
        <end position="195"/>
    </location>
</feature>
<keyword evidence="3 5" id="KW-1133">Transmembrane helix</keyword>
<gene>
    <name evidence="6" type="ORF">chiPu_0011372</name>
</gene>
<evidence type="ECO:0000313" key="6">
    <source>
        <dbReference type="EMBL" id="GCC32908.1"/>
    </source>
</evidence>
<dbReference type="EMBL" id="BEZZ01000471">
    <property type="protein sequence ID" value="GCC32908.1"/>
    <property type="molecule type" value="Genomic_DNA"/>
</dbReference>
<dbReference type="InterPro" id="IPR004031">
    <property type="entry name" value="PMP22/EMP/MP20/Claudin"/>
</dbReference>
<dbReference type="Proteomes" id="UP000287033">
    <property type="component" value="Unassembled WGS sequence"/>
</dbReference>
<dbReference type="OrthoDB" id="9885915at2759"/>
<evidence type="ECO:0000256" key="4">
    <source>
        <dbReference type="ARBA" id="ARBA00023136"/>
    </source>
</evidence>
<keyword evidence="7" id="KW-1185">Reference proteome</keyword>
<dbReference type="PANTHER" id="PTHR14347">
    <property type="entry name" value="CLAUDIN DOMAIN-CONTAINING PROTEIN 1"/>
    <property type="match status" value="1"/>
</dbReference>
<organism evidence="6 7">
    <name type="scientific">Chiloscyllium punctatum</name>
    <name type="common">Brownbanded bambooshark</name>
    <name type="synonym">Hemiscyllium punctatum</name>
    <dbReference type="NCBI Taxonomy" id="137246"/>
    <lineage>
        <taxon>Eukaryota</taxon>
        <taxon>Metazoa</taxon>
        <taxon>Chordata</taxon>
        <taxon>Craniata</taxon>
        <taxon>Vertebrata</taxon>
        <taxon>Chondrichthyes</taxon>
        <taxon>Elasmobranchii</taxon>
        <taxon>Galeomorphii</taxon>
        <taxon>Galeoidea</taxon>
        <taxon>Orectolobiformes</taxon>
        <taxon>Hemiscylliidae</taxon>
        <taxon>Chiloscyllium</taxon>
    </lineage>
</organism>
<dbReference type="OMA" id="NKSIWED"/>
<evidence type="ECO:0000256" key="1">
    <source>
        <dbReference type="ARBA" id="ARBA00004141"/>
    </source>
</evidence>
<accession>A0A401SR92</accession>
<dbReference type="STRING" id="137246.A0A401SR92"/>
<reference evidence="6 7" key="1">
    <citation type="journal article" date="2018" name="Nat. Ecol. Evol.">
        <title>Shark genomes provide insights into elasmobranch evolution and the origin of vertebrates.</title>
        <authorList>
            <person name="Hara Y"/>
            <person name="Yamaguchi K"/>
            <person name="Onimaru K"/>
            <person name="Kadota M"/>
            <person name="Koyanagi M"/>
            <person name="Keeley SD"/>
            <person name="Tatsumi K"/>
            <person name="Tanaka K"/>
            <person name="Motone F"/>
            <person name="Kageyama Y"/>
            <person name="Nozu R"/>
            <person name="Adachi N"/>
            <person name="Nishimura O"/>
            <person name="Nakagawa R"/>
            <person name="Tanegashima C"/>
            <person name="Kiyatake I"/>
            <person name="Matsumoto R"/>
            <person name="Murakumo K"/>
            <person name="Nishida K"/>
            <person name="Terakita A"/>
            <person name="Kuratani S"/>
            <person name="Sato K"/>
            <person name="Hyodo S Kuraku.S."/>
        </authorList>
    </citation>
    <scope>NUCLEOTIDE SEQUENCE [LARGE SCALE GENOMIC DNA]</scope>
</reference>
<feature type="transmembrane region" description="Helical" evidence="5">
    <location>
        <begin position="142"/>
        <end position="163"/>
    </location>
</feature>